<protein>
    <recommendedName>
        <fullName evidence="2">Retrotransposon gag domain-containing protein</fullName>
    </recommendedName>
</protein>
<dbReference type="Pfam" id="PF03732">
    <property type="entry name" value="Retrotrans_gag"/>
    <property type="match status" value="2"/>
</dbReference>
<feature type="domain" description="Retrotransposon gag" evidence="2">
    <location>
        <begin position="394"/>
        <end position="461"/>
    </location>
</feature>
<gene>
    <name evidence="3" type="ORF">CCAM_LOCUS26961</name>
</gene>
<accession>A0A484M989</accession>
<sequence length="461" mass="53839">MRARAHEKSHSDFKVDIPIFEGKNDPDEFHEWLETVERVFDFKEISDEKKVKIVALKFRKYASTWWTNTTTKKVRSEKPPVDSWQKMRSLLKKTFLPTEYSRDNFAKLQMLRQGTKSVEDYTREFEELLLRCDLQENEEQTFLRPLTSLAHSHTHLANQKEDGLLITMKGSYVKVIPKAMVVVLPINPVCFPRSYSIHCPNQGKPWVFDPIVSLNGYEDTCSSLMKKKELTNVYVPTISPMCRPKEEKDTRLTPQKFYGKKTQSGVMSHNAGALPQSSKHVSHLPKHRQDLVASNAELKAQVEYLAKHVAEFTKLKMSMVQTQDESDDEQEEDTRLEVPSPTMRRNNQEKSSSDFKVEMPTFDGKDDPDDFIEWLDMIERVFDYTEVPDEKKVKLVALKFRGYASMWWTNTTTKREREGKAAVKTWTKMRALLKKKFIPTHYMRENFARLQHLRQGNQSVA</sequence>
<dbReference type="InterPro" id="IPR005162">
    <property type="entry name" value="Retrotrans_gag_dom"/>
</dbReference>
<dbReference type="OrthoDB" id="1934635at2759"/>
<feature type="region of interest" description="Disordered" evidence="1">
    <location>
        <begin position="321"/>
        <end position="360"/>
    </location>
</feature>
<proteinExistence type="predicted"/>
<evidence type="ECO:0000313" key="3">
    <source>
        <dbReference type="EMBL" id="VFQ85185.1"/>
    </source>
</evidence>
<feature type="compositionally biased region" description="Basic and acidic residues" evidence="1">
    <location>
        <begin position="346"/>
        <end position="357"/>
    </location>
</feature>
<dbReference type="AlphaFoldDB" id="A0A484M989"/>
<evidence type="ECO:0000256" key="1">
    <source>
        <dbReference type="SAM" id="MobiDB-lite"/>
    </source>
</evidence>
<evidence type="ECO:0000259" key="2">
    <source>
        <dbReference type="Pfam" id="PF03732"/>
    </source>
</evidence>
<feature type="compositionally biased region" description="Acidic residues" evidence="1">
    <location>
        <begin position="324"/>
        <end position="334"/>
    </location>
</feature>
<organism evidence="3 4">
    <name type="scientific">Cuscuta campestris</name>
    <dbReference type="NCBI Taxonomy" id="132261"/>
    <lineage>
        <taxon>Eukaryota</taxon>
        <taxon>Viridiplantae</taxon>
        <taxon>Streptophyta</taxon>
        <taxon>Embryophyta</taxon>
        <taxon>Tracheophyta</taxon>
        <taxon>Spermatophyta</taxon>
        <taxon>Magnoliopsida</taxon>
        <taxon>eudicotyledons</taxon>
        <taxon>Gunneridae</taxon>
        <taxon>Pentapetalae</taxon>
        <taxon>asterids</taxon>
        <taxon>lamiids</taxon>
        <taxon>Solanales</taxon>
        <taxon>Convolvulaceae</taxon>
        <taxon>Cuscuteae</taxon>
        <taxon>Cuscuta</taxon>
        <taxon>Cuscuta subgen. Grammica</taxon>
        <taxon>Cuscuta sect. Cleistogrammica</taxon>
    </lineage>
</organism>
<name>A0A484M989_9ASTE</name>
<feature type="domain" description="Retrotransposon gag" evidence="2">
    <location>
        <begin position="52"/>
        <end position="140"/>
    </location>
</feature>
<dbReference type="EMBL" id="OOIL02002873">
    <property type="protein sequence ID" value="VFQ85185.1"/>
    <property type="molecule type" value="Genomic_DNA"/>
</dbReference>
<dbReference type="PANTHER" id="PTHR35046">
    <property type="entry name" value="ZINC KNUCKLE (CCHC-TYPE) FAMILY PROTEIN"/>
    <property type="match status" value="1"/>
</dbReference>
<dbReference type="PANTHER" id="PTHR35046:SF21">
    <property type="entry name" value="RETROTRANSPOSON GAG DOMAIN-CONTAINING PROTEIN-RELATED"/>
    <property type="match status" value="1"/>
</dbReference>
<reference evidence="3 4" key="1">
    <citation type="submission" date="2018-04" db="EMBL/GenBank/DDBJ databases">
        <authorList>
            <person name="Vogel A."/>
        </authorList>
    </citation>
    <scope>NUCLEOTIDE SEQUENCE [LARGE SCALE GENOMIC DNA]</scope>
</reference>
<keyword evidence="4" id="KW-1185">Reference proteome</keyword>
<evidence type="ECO:0000313" key="4">
    <source>
        <dbReference type="Proteomes" id="UP000595140"/>
    </source>
</evidence>
<dbReference type="Proteomes" id="UP000595140">
    <property type="component" value="Unassembled WGS sequence"/>
</dbReference>